<protein>
    <recommendedName>
        <fullName evidence="4">Exocyst subunit Exo70 family protein</fullName>
    </recommendedName>
</protein>
<dbReference type="GO" id="GO:0015031">
    <property type="term" value="P:protein transport"/>
    <property type="evidence" value="ECO:0007669"/>
    <property type="project" value="UniProtKB-KW"/>
</dbReference>
<evidence type="ECO:0000313" key="7">
    <source>
        <dbReference type="Proteomes" id="UP000030745"/>
    </source>
</evidence>
<dbReference type="GO" id="GO:0000145">
    <property type="term" value="C:exocyst"/>
    <property type="evidence" value="ECO:0007669"/>
    <property type="project" value="InterPro"/>
</dbReference>
<evidence type="ECO:0000256" key="1">
    <source>
        <dbReference type="ARBA" id="ARBA00006756"/>
    </source>
</evidence>
<dbReference type="KEGG" id="spar:SPRG_10521"/>
<evidence type="ECO:0000256" key="4">
    <source>
        <dbReference type="RuleBase" id="RU365026"/>
    </source>
</evidence>
<dbReference type="OrthoDB" id="1922221at2759"/>
<dbReference type="InterPro" id="IPR046364">
    <property type="entry name" value="Exo70_C"/>
</dbReference>
<organism evidence="6 7">
    <name type="scientific">Saprolegnia parasitica (strain CBS 223.65)</name>
    <dbReference type="NCBI Taxonomy" id="695850"/>
    <lineage>
        <taxon>Eukaryota</taxon>
        <taxon>Sar</taxon>
        <taxon>Stramenopiles</taxon>
        <taxon>Oomycota</taxon>
        <taxon>Saprolegniomycetes</taxon>
        <taxon>Saprolegniales</taxon>
        <taxon>Saprolegniaceae</taxon>
        <taxon>Saprolegnia</taxon>
    </lineage>
</organism>
<comment type="similarity">
    <text evidence="1 4">Belongs to the EXO70 family.</text>
</comment>
<dbReference type="RefSeq" id="XP_012205561.1">
    <property type="nucleotide sequence ID" value="XM_012350171.1"/>
</dbReference>
<dbReference type="OMA" id="GIIRAGP"/>
<keyword evidence="3 4" id="KW-0268">Exocytosis</keyword>
<dbReference type="VEuPathDB" id="FungiDB:SPRG_10521"/>
<dbReference type="Gene3D" id="1.20.1280.170">
    <property type="entry name" value="Exocyst complex component Exo70"/>
    <property type="match status" value="1"/>
</dbReference>
<dbReference type="GO" id="GO:0005546">
    <property type="term" value="F:phosphatidylinositol-4,5-bisphosphate binding"/>
    <property type="evidence" value="ECO:0007669"/>
    <property type="project" value="InterPro"/>
</dbReference>
<dbReference type="SUPFAM" id="SSF74788">
    <property type="entry name" value="Cullin repeat-like"/>
    <property type="match status" value="1"/>
</dbReference>
<evidence type="ECO:0000256" key="3">
    <source>
        <dbReference type="ARBA" id="ARBA00022483"/>
    </source>
</evidence>
<dbReference type="STRING" id="695850.A0A067BZ17"/>
<dbReference type="Pfam" id="PF03081">
    <property type="entry name" value="Exo70_C"/>
    <property type="match status" value="1"/>
</dbReference>
<dbReference type="GeneID" id="24132629"/>
<accession>A0A067BZ17</accession>
<evidence type="ECO:0000313" key="6">
    <source>
        <dbReference type="EMBL" id="KDO23744.1"/>
    </source>
</evidence>
<dbReference type="Proteomes" id="UP000030745">
    <property type="component" value="Unassembled WGS sequence"/>
</dbReference>
<proteinExistence type="inferred from homology"/>
<dbReference type="InterPro" id="IPR004140">
    <property type="entry name" value="Exo70"/>
</dbReference>
<evidence type="ECO:0000256" key="2">
    <source>
        <dbReference type="ARBA" id="ARBA00022448"/>
    </source>
</evidence>
<comment type="function">
    <text evidence="4">Component of the exocyst complex.</text>
</comment>
<keyword evidence="2 4" id="KW-0813">Transport</keyword>
<dbReference type="PANTHER" id="PTHR12542:SF41">
    <property type="entry name" value="EXOCYST COMPLEX COMPONENT 7"/>
    <property type="match status" value="1"/>
</dbReference>
<dbReference type="PANTHER" id="PTHR12542">
    <property type="entry name" value="EXOCYST COMPLEX PROTEIN EXO70"/>
    <property type="match status" value="1"/>
</dbReference>
<dbReference type="GO" id="GO:0006887">
    <property type="term" value="P:exocytosis"/>
    <property type="evidence" value="ECO:0007669"/>
    <property type="project" value="UniProtKB-KW"/>
</dbReference>
<dbReference type="InterPro" id="IPR016159">
    <property type="entry name" value="Cullin_repeat-like_dom_sf"/>
</dbReference>
<keyword evidence="4" id="KW-0653">Protein transport</keyword>
<reference evidence="6 7" key="1">
    <citation type="journal article" date="2013" name="PLoS Genet.">
        <title>Distinctive expansion of potential virulence genes in the genome of the oomycete fish pathogen Saprolegnia parasitica.</title>
        <authorList>
            <person name="Jiang R.H."/>
            <person name="de Bruijn I."/>
            <person name="Haas B.J."/>
            <person name="Belmonte R."/>
            <person name="Lobach L."/>
            <person name="Christie J."/>
            <person name="van den Ackerveken G."/>
            <person name="Bottin A."/>
            <person name="Bulone V."/>
            <person name="Diaz-Moreno S.M."/>
            <person name="Dumas B."/>
            <person name="Fan L."/>
            <person name="Gaulin E."/>
            <person name="Govers F."/>
            <person name="Grenville-Briggs L.J."/>
            <person name="Horner N.R."/>
            <person name="Levin J.Z."/>
            <person name="Mammella M."/>
            <person name="Meijer H.J."/>
            <person name="Morris P."/>
            <person name="Nusbaum C."/>
            <person name="Oome S."/>
            <person name="Phillips A.J."/>
            <person name="van Rooyen D."/>
            <person name="Rzeszutek E."/>
            <person name="Saraiva M."/>
            <person name="Secombes C.J."/>
            <person name="Seidl M.F."/>
            <person name="Snel B."/>
            <person name="Stassen J.H."/>
            <person name="Sykes S."/>
            <person name="Tripathy S."/>
            <person name="van den Berg H."/>
            <person name="Vega-Arreguin J.C."/>
            <person name="Wawra S."/>
            <person name="Young S.K."/>
            <person name="Zeng Q."/>
            <person name="Dieguez-Uribeondo J."/>
            <person name="Russ C."/>
            <person name="Tyler B.M."/>
            <person name="van West P."/>
        </authorList>
    </citation>
    <scope>NUCLEOTIDE SEQUENCE [LARGE SCALE GENOMIC DNA]</scope>
    <source>
        <strain evidence="6 7">CBS 223.65</strain>
    </source>
</reference>
<keyword evidence="7" id="KW-1185">Reference proteome</keyword>
<dbReference type="EMBL" id="KK583250">
    <property type="protein sequence ID" value="KDO23744.1"/>
    <property type="molecule type" value="Genomic_DNA"/>
</dbReference>
<dbReference type="AlphaFoldDB" id="A0A067BZ17"/>
<gene>
    <name evidence="6" type="ORF">SPRG_10521</name>
</gene>
<feature type="domain" description="Exocyst complex subunit Exo70 C-terminal" evidence="5">
    <location>
        <begin position="233"/>
        <end position="589"/>
    </location>
</feature>
<sequence length="596" mass="65882">MEVERCQDDAVAAIRAAMADSKAQLASVNSILVGFKGGLDRLEGQMMPIYSLTEKLRETQKNIDISVHELRAVNENFTTASDVATVLQQGAKYDQERYIKTMHKLLRSIEFLELHRGYEGSGKALDHARHVLTQAQAKCKSDFVSDVALVLRYSVSAQSLVASTLHDADVVKGSKLLTCLLSTKLPPTALLVEYGERRLKLVTEALDKVKAFSKDDAGSQARIAEYLDNIVLAIHAEKELANRVFPNEDLAHAALSWTVAPLLESLTKDVKEEDAKDVFQPMELHYMFKSKSTSFRDVLQPPLRLREHPGSETTEPWKLVGIIGKIEEGLAATSRVKLGAFKEDIADSVLHDKLGLKDGNVHPISSHTMHFLRELSDHVIALECLLSTDQTSNVTYFVDSVLMKLLDALQAKASAAKARGDLKAIFLVNNTFYVASAMAQLAGDFASQSPVVTTAIQQTMQPKVAALGEKAMAGFVEASYDGFESIVADPKSTLQYKSNSAVLTLESGRLLKDKFARFNAALEEVHTHHKAFVVPDAELREKLTTMAAQRIVPGYRAFYDKYAGIQFSKKNMEKYVKYKPDTVQSMLSDLFQGDHA</sequence>
<evidence type="ECO:0000259" key="5">
    <source>
        <dbReference type="Pfam" id="PF03081"/>
    </source>
</evidence>
<dbReference type="Pfam" id="PF20669">
    <property type="entry name" value="Exo70_N"/>
    <property type="match status" value="1"/>
</dbReference>
<name>A0A067BZ17_SAPPC</name>